<dbReference type="Gene3D" id="1.10.630.10">
    <property type="entry name" value="Cytochrome P450"/>
    <property type="match status" value="1"/>
</dbReference>
<evidence type="ECO:0000256" key="1">
    <source>
        <dbReference type="ARBA" id="ARBA00001971"/>
    </source>
</evidence>
<evidence type="ECO:0000256" key="7">
    <source>
        <dbReference type="ARBA" id="ARBA00023033"/>
    </source>
</evidence>
<dbReference type="PANTHER" id="PTHR46300">
    <property type="entry name" value="P450, PUTATIVE (EUROFUNG)-RELATED-RELATED"/>
    <property type="match status" value="1"/>
</dbReference>
<dbReference type="PANTHER" id="PTHR46300:SF5">
    <property type="entry name" value="CYTOCHROME P450"/>
    <property type="match status" value="1"/>
</dbReference>
<dbReference type="OrthoDB" id="2789670at2759"/>
<name>A0A4S8KMA8_DENBC</name>
<dbReference type="AlphaFoldDB" id="A0A4S8KMA8"/>
<dbReference type="GO" id="GO:0004497">
    <property type="term" value="F:monooxygenase activity"/>
    <property type="evidence" value="ECO:0007669"/>
    <property type="project" value="UniProtKB-KW"/>
</dbReference>
<evidence type="ECO:0000256" key="6">
    <source>
        <dbReference type="ARBA" id="ARBA00023004"/>
    </source>
</evidence>
<evidence type="ECO:0000313" key="9">
    <source>
        <dbReference type="Proteomes" id="UP000297245"/>
    </source>
</evidence>
<evidence type="ECO:0000256" key="2">
    <source>
        <dbReference type="ARBA" id="ARBA00010617"/>
    </source>
</evidence>
<evidence type="ECO:0000256" key="3">
    <source>
        <dbReference type="ARBA" id="ARBA00022617"/>
    </source>
</evidence>
<gene>
    <name evidence="8" type="ORF">K435DRAFT_704248</name>
</gene>
<keyword evidence="5" id="KW-0560">Oxidoreductase</keyword>
<comment type="cofactor">
    <cofactor evidence="1">
        <name>heme</name>
        <dbReference type="ChEBI" id="CHEBI:30413"/>
    </cofactor>
</comment>
<evidence type="ECO:0000256" key="4">
    <source>
        <dbReference type="ARBA" id="ARBA00022723"/>
    </source>
</evidence>
<proteinExistence type="inferred from homology"/>
<dbReference type="Proteomes" id="UP000297245">
    <property type="component" value="Unassembled WGS sequence"/>
</dbReference>
<keyword evidence="4" id="KW-0479">Metal-binding</keyword>
<dbReference type="GO" id="GO:0005506">
    <property type="term" value="F:iron ion binding"/>
    <property type="evidence" value="ECO:0007669"/>
    <property type="project" value="InterPro"/>
</dbReference>
<keyword evidence="9" id="KW-1185">Reference proteome</keyword>
<reference evidence="8 9" key="1">
    <citation type="journal article" date="2019" name="Nat. Ecol. Evol.">
        <title>Megaphylogeny resolves global patterns of mushroom evolution.</title>
        <authorList>
            <person name="Varga T."/>
            <person name="Krizsan K."/>
            <person name="Foldi C."/>
            <person name="Dima B."/>
            <person name="Sanchez-Garcia M."/>
            <person name="Sanchez-Ramirez S."/>
            <person name="Szollosi G.J."/>
            <person name="Szarkandi J.G."/>
            <person name="Papp V."/>
            <person name="Albert L."/>
            <person name="Andreopoulos W."/>
            <person name="Angelini C."/>
            <person name="Antonin V."/>
            <person name="Barry K.W."/>
            <person name="Bougher N.L."/>
            <person name="Buchanan P."/>
            <person name="Buyck B."/>
            <person name="Bense V."/>
            <person name="Catcheside P."/>
            <person name="Chovatia M."/>
            <person name="Cooper J."/>
            <person name="Damon W."/>
            <person name="Desjardin D."/>
            <person name="Finy P."/>
            <person name="Geml J."/>
            <person name="Haridas S."/>
            <person name="Hughes K."/>
            <person name="Justo A."/>
            <person name="Karasinski D."/>
            <person name="Kautmanova I."/>
            <person name="Kiss B."/>
            <person name="Kocsube S."/>
            <person name="Kotiranta H."/>
            <person name="LaButti K.M."/>
            <person name="Lechner B.E."/>
            <person name="Liimatainen K."/>
            <person name="Lipzen A."/>
            <person name="Lukacs Z."/>
            <person name="Mihaltcheva S."/>
            <person name="Morgado L.N."/>
            <person name="Niskanen T."/>
            <person name="Noordeloos M.E."/>
            <person name="Ohm R.A."/>
            <person name="Ortiz-Santana B."/>
            <person name="Ovrebo C."/>
            <person name="Racz N."/>
            <person name="Riley R."/>
            <person name="Savchenko A."/>
            <person name="Shiryaev A."/>
            <person name="Soop K."/>
            <person name="Spirin V."/>
            <person name="Szebenyi C."/>
            <person name="Tomsovsky M."/>
            <person name="Tulloss R.E."/>
            <person name="Uehling J."/>
            <person name="Grigoriev I.V."/>
            <person name="Vagvolgyi C."/>
            <person name="Papp T."/>
            <person name="Martin F.M."/>
            <person name="Miettinen O."/>
            <person name="Hibbett D.S."/>
            <person name="Nagy L.G."/>
        </authorList>
    </citation>
    <scope>NUCLEOTIDE SEQUENCE [LARGE SCALE GENOMIC DNA]</scope>
    <source>
        <strain evidence="8 9">CBS 962.96</strain>
    </source>
</reference>
<comment type="similarity">
    <text evidence="2">Belongs to the cytochrome P450 family.</text>
</comment>
<evidence type="ECO:0000256" key="5">
    <source>
        <dbReference type="ARBA" id="ARBA00023002"/>
    </source>
</evidence>
<keyword evidence="6" id="KW-0408">Iron</keyword>
<feature type="non-terminal residue" evidence="8">
    <location>
        <position position="1"/>
    </location>
</feature>
<dbReference type="SUPFAM" id="SSF48264">
    <property type="entry name" value="Cytochrome P450"/>
    <property type="match status" value="1"/>
</dbReference>
<organism evidence="8 9">
    <name type="scientific">Dendrothele bispora (strain CBS 962.96)</name>
    <dbReference type="NCBI Taxonomy" id="1314807"/>
    <lineage>
        <taxon>Eukaryota</taxon>
        <taxon>Fungi</taxon>
        <taxon>Dikarya</taxon>
        <taxon>Basidiomycota</taxon>
        <taxon>Agaricomycotina</taxon>
        <taxon>Agaricomycetes</taxon>
        <taxon>Agaricomycetidae</taxon>
        <taxon>Agaricales</taxon>
        <taxon>Agaricales incertae sedis</taxon>
        <taxon>Dendrothele</taxon>
    </lineage>
</organism>
<sequence length="194" mass="22423">HMEAFGQHYVVINSFKAANEILEKRALISLLPYADRWRNFRKLFHQNFRPDGAIKFRPVQLEKIHRFLRDLLGPYDGFMDCVVTLSESIAFTTMYGYDITSHQDHLPRAARQALEVLEQLPGLDAYTYLPFLRYLPSWFPGGGFKTLAKGSRTCIEEIKEVPFKIAVDQWVSCASVFPTHFALRIVFIDCKFVG</sequence>
<dbReference type="InterPro" id="IPR050364">
    <property type="entry name" value="Cytochrome_P450_fung"/>
</dbReference>
<accession>A0A4S8KMA8</accession>
<dbReference type="EMBL" id="ML180757">
    <property type="protein sequence ID" value="THU76692.1"/>
    <property type="molecule type" value="Genomic_DNA"/>
</dbReference>
<dbReference type="InterPro" id="IPR036396">
    <property type="entry name" value="Cyt_P450_sf"/>
</dbReference>
<evidence type="ECO:0000313" key="8">
    <source>
        <dbReference type="EMBL" id="THU76692.1"/>
    </source>
</evidence>
<keyword evidence="7" id="KW-0503">Monooxygenase</keyword>
<evidence type="ECO:0008006" key="10">
    <source>
        <dbReference type="Google" id="ProtNLM"/>
    </source>
</evidence>
<dbReference type="GO" id="GO:0020037">
    <property type="term" value="F:heme binding"/>
    <property type="evidence" value="ECO:0007669"/>
    <property type="project" value="InterPro"/>
</dbReference>
<dbReference type="GO" id="GO:0016705">
    <property type="term" value="F:oxidoreductase activity, acting on paired donors, with incorporation or reduction of molecular oxygen"/>
    <property type="evidence" value="ECO:0007669"/>
    <property type="project" value="InterPro"/>
</dbReference>
<protein>
    <recommendedName>
        <fullName evidence="10">Cytochrome P450</fullName>
    </recommendedName>
</protein>
<keyword evidence="3" id="KW-0349">Heme</keyword>